<dbReference type="InterPro" id="IPR032126">
    <property type="entry name" value="LydA_holin"/>
</dbReference>
<feature type="signal peptide" evidence="2">
    <location>
        <begin position="1"/>
        <end position="22"/>
    </location>
</feature>
<evidence type="ECO:0000313" key="3">
    <source>
        <dbReference type="EMBL" id="SUA80494.1"/>
    </source>
</evidence>
<proteinExistence type="predicted"/>
<keyword evidence="2" id="KW-0732">Signal</keyword>
<dbReference type="RefSeq" id="WP_038620001.1">
    <property type="nucleotide sequence ID" value="NZ_CP009553.3"/>
</dbReference>
<evidence type="ECO:0000256" key="2">
    <source>
        <dbReference type="SAM" id="SignalP"/>
    </source>
</evidence>
<name>A0A378YTP0_9BURK</name>
<reference evidence="3 4" key="1">
    <citation type="submission" date="2018-06" db="EMBL/GenBank/DDBJ databases">
        <authorList>
            <consortium name="Pathogen Informatics"/>
            <person name="Doyle S."/>
        </authorList>
    </citation>
    <scope>NUCLEOTIDE SEQUENCE [LARGE SCALE GENOMIC DNA]</scope>
    <source>
        <strain evidence="3 4">NCTC13160</strain>
    </source>
</reference>
<feature type="transmembrane region" description="Helical" evidence="1">
    <location>
        <begin position="32"/>
        <end position="53"/>
    </location>
</feature>
<gene>
    <name evidence="3" type="ORF">NCTC13160_03771</name>
</gene>
<dbReference type="OrthoDB" id="8779854at2"/>
<dbReference type="KEGG" id="ppnm:LV28_19095"/>
<organism evidence="3 4">
    <name type="scientific">Pandoraea pnomenusa</name>
    <dbReference type="NCBI Taxonomy" id="93220"/>
    <lineage>
        <taxon>Bacteria</taxon>
        <taxon>Pseudomonadati</taxon>
        <taxon>Pseudomonadota</taxon>
        <taxon>Betaproteobacteria</taxon>
        <taxon>Burkholderiales</taxon>
        <taxon>Burkholderiaceae</taxon>
        <taxon>Pandoraea</taxon>
    </lineage>
</organism>
<keyword evidence="1" id="KW-0472">Membrane</keyword>
<keyword evidence="1" id="KW-1133">Transmembrane helix</keyword>
<dbReference type="AlphaFoldDB" id="A0A378YTP0"/>
<evidence type="ECO:0000256" key="1">
    <source>
        <dbReference type="SAM" id="Phobius"/>
    </source>
</evidence>
<feature type="chain" id="PRO_5016797433" description="Phage holin family protein" evidence="2">
    <location>
        <begin position="23"/>
        <end position="133"/>
    </location>
</feature>
<keyword evidence="1" id="KW-0812">Transmembrane</keyword>
<protein>
    <recommendedName>
        <fullName evidence="5">Phage holin family protein</fullName>
    </recommendedName>
</protein>
<dbReference type="EMBL" id="UGSG01000001">
    <property type="protein sequence ID" value="SUA80494.1"/>
    <property type="molecule type" value="Genomic_DNA"/>
</dbReference>
<evidence type="ECO:0008006" key="5">
    <source>
        <dbReference type="Google" id="ProtNLM"/>
    </source>
</evidence>
<dbReference type="Proteomes" id="UP000254573">
    <property type="component" value="Unassembled WGS sequence"/>
</dbReference>
<accession>A0A378YTP0</accession>
<evidence type="ECO:0000313" key="4">
    <source>
        <dbReference type="Proteomes" id="UP000254573"/>
    </source>
</evidence>
<dbReference type="Pfam" id="PF16083">
    <property type="entry name" value="Phage_holin_3_3"/>
    <property type="match status" value="1"/>
</dbReference>
<sequence length="133" mass="14158">MQQIIKLTWGMWLLCWATAAIAGSAVTFDQDLAHVAPAAIVLTVVFSLLGGVANTLQKLARVDAPPVRSVPLEIAKDLVVGVVAGLAAFFVSEWMEWKWALEALAITLAGYGGSRVLDAVLNRGLREVDRGSA</sequence>